<dbReference type="Proteomes" id="UP000824136">
    <property type="component" value="Unassembled WGS sequence"/>
</dbReference>
<dbReference type="Pfam" id="PF00750">
    <property type="entry name" value="tRNA-synt_1d"/>
    <property type="match status" value="1"/>
</dbReference>
<comment type="caution">
    <text evidence="13">The sequence shown here is derived from an EMBL/GenBank/DDBJ whole genome shotgun (WGS) entry which is preliminary data.</text>
</comment>
<dbReference type="InterPro" id="IPR009080">
    <property type="entry name" value="tRNAsynth_Ia_anticodon-bd"/>
</dbReference>
<dbReference type="GO" id="GO:0005737">
    <property type="term" value="C:cytoplasm"/>
    <property type="evidence" value="ECO:0007669"/>
    <property type="project" value="UniProtKB-SubCell"/>
</dbReference>
<comment type="similarity">
    <text evidence="1 9 10">Belongs to the class-I aminoacyl-tRNA synthetase family.</text>
</comment>
<gene>
    <name evidence="9 13" type="primary">argS</name>
    <name evidence="13" type="ORF">IAC39_00385</name>
</gene>
<dbReference type="GO" id="GO:0006420">
    <property type="term" value="P:arginyl-tRNA aminoacylation"/>
    <property type="evidence" value="ECO:0007669"/>
    <property type="project" value="UniProtKB-UniRule"/>
</dbReference>
<feature type="domain" description="Arginyl tRNA synthetase N-terminal" evidence="12">
    <location>
        <begin position="6"/>
        <end position="87"/>
    </location>
</feature>
<sequence length="585" mass="65503">MRKITSILSSYVSEAFKACGYDPSLGSVTVSDRMDLCQFQCNGAFAAAKLYKKAPIMVAEEVAEALKKEGIFKVVEAVKPGFINMTLTDEYLVGYVNEIVADEHTGVPQSQTPETIVIDYGAPNVAKPLHIGHLRSAIIGEALKRIAREMGKTVYADVHLGDWGTPMGLVIAEYSERHPEWACFKEDFDPEKDEVPALDPDELNEVYPYASAKSKKDEAFKEKAHRITHELQNHRPGYYALWRELVKASISDIKSNFEKLNVSFDLWYGESDSDAYIPELVQILKDKGLLYESEGALVVDVQEPGDKINLPPVIIKKSDDSSIYATTDLATIIQRERDFKPDRIWYIVDKRQAMHFVQVFRCARKAGLVPDSTELRHLGFGTMNGADGKPFKTREGGVMRLSDLIKTATEGALEKLSGSEYVSGDMNETAQKIGVAAIKFGDLCNQPAKDYVFDLGKFLSFDGKTGTYLLYTVTRINSILKKAGIDYSEKRKITGIYTDAERELALIIALSGETYTKAIDDLAPCVLCDNAYNLASVFSRFYHDNRILSEEDELKRNSWLALSLLTRRVITKQLDMLGIDYVENM</sequence>
<keyword evidence="5 9" id="KW-0067">ATP-binding</keyword>
<evidence type="ECO:0000256" key="9">
    <source>
        <dbReference type="HAMAP-Rule" id="MF_00123"/>
    </source>
</evidence>
<dbReference type="Pfam" id="PF05746">
    <property type="entry name" value="DALR_1"/>
    <property type="match status" value="1"/>
</dbReference>
<dbReference type="EMBL" id="DVLL01000002">
    <property type="protein sequence ID" value="HIT58174.1"/>
    <property type="molecule type" value="Genomic_DNA"/>
</dbReference>
<accession>A0A9D1GSA4</accession>
<dbReference type="Gene3D" id="1.10.730.10">
    <property type="entry name" value="Isoleucyl-tRNA Synthetase, Domain 1"/>
    <property type="match status" value="1"/>
</dbReference>
<evidence type="ECO:0000256" key="3">
    <source>
        <dbReference type="ARBA" id="ARBA00022598"/>
    </source>
</evidence>
<dbReference type="NCBIfam" id="TIGR00456">
    <property type="entry name" value="argS"/>
    <property type="match status" value="1"/>
</dbReference>
<dbReference type="EC" id="6.1.1.19" evidence="9"/>
<comment type="subunit">
    <text evidence="9">Monomer.</text>
</comment>
<reference evidence="13" key="1">
    <citation type="submission" date="2020-10" db="EMBL/GenBank/DDBJ databases">
        <authorList>
            <person name="Gilroy R."/>
        </authorList>
    </citation>
    <scope>NUCLEOTIDE SEQUENCE</scope>
    <source>
        <strain evidence="13">CHK33-4379</strain>
    </source>
</reference>
<keyword evidence="4 9" id="KW-0547">Nucleotide-binding</keyword>
<evidence type="ECO:0000256" key="2">
    <source>
        <dbReference type="ARBA" id="ARBA00022490"/>
    </source>
</evidence>
<evidence type="ECO:0000256" key="10">
    <source>
        <dbReference type="RuleBase" id="RU363038"/>
    </source>
</evidence>
<reference evidence="13" key="2">
    <citation type="journal article" date="2021" name="PeerJ">
        <title>Extensive microbial diversity within the chicken gut microbiome revealed by metagenomics and culture.</title>
        <authorList>
            <person name="Gilroy R."/>
            <person name="Ravi A."/>
            <person name="Getino M."/>
            <person name="Pursley I."/>
            <person name="Horton D.L."/>
            <person name="Alikhan N.F."/>
            <person name="Baker D."/>
            <person name="Gharbi K."/>
            <person name="Hall N."/>
            <person name="Watson M."/>
            <person name="Adriaenssens E.M."/>
            <person name="Foster-Nyarko E."/>
            <person name="Jarju S."/>
            <person name="Secka A."/>
            <person name="Antonio M."/>
            <person name="Oren A."/>
            <person name="Chaudhuri R.R."/>
            <person name="La Ragione R."/>
            <person name="Hildebrand F."/>
            <person name="Pallen M.J."/>
        </authorList>
    </citation>
    <scope>NUCLEOTIDE SEQUENCE</scope>
    <source>
        <strain evidence="13">CHK33-4379</strain>
    </source>
</reference>
<dbReference type="InterPro" id="IPR001412">
    <property type="entry name" value="aa-tRNA-synth_I_CS"/>
</dbReference>
<feature type="short sequence motif" description="'HIGH' region" evidence="9">
    <location>
        <begin position="123"/>
        <end position="133"/>
    </location>
</feature>
<dbReference type="HAMAP" id="MF_00123">
    <property type="entry name" value="Arg_tRNA_synth"/>
    <property type="match status" value="1"/>
</dbReference>
<evidence type="ECO:0000313" key="14">
    <source>
        <dbReference type="Proteomes" id="UP000824136"/>
    </source>
</evidence>
<evidence type="ECO:0000256" key="6">
    <source>
        <dbReference type="ARBA" id="ARBA00022917"/>
    </source>
</evidence>
<dbReference type="InterPro" id="IPR001278">
    <property type="entry name" value="Arg-tRNA-ligase"/>
</dbReference>
<evidence type="ECO:0000256" key="4">
    <source>
        <dbReference type="ARBA" id="ARBA00022741"/>
    </source>
</evidence>
<comment type="catalytic activity">
    <reaction evidence="8 9">
        <text>tRNA(Arg) + L-arginine + ATP = L-arginyl-tRNA(Arg) + AMP + diphosphate</text>
        <dbReference type="Rhea" id="RHEA:20301"/>
        <dbReference type="Rhea" id="RHEA-COMP:9658"/>
        <dbReference type="Rhea" id="RHEA-COMP:9673"/>
        <dbReference type="ChEBI" id="CHEBI:30616"/>
        <dbReference type="ChEBI" id="CHEBI:32682"/>
        <dbReference type="ChEBI" id="CHEBI:33019"/>
        <dbReference type="ChEBI" id="CHEBI:78442"/>
        <dbReference type="ChEBI" id="CHEBI:78513"/>
        <dbReference type="ChEBI" id="CHEBI:456215"/>
        <dbReference type="EC" id="6.1.1.19"/>
    </reaction>
</comment>
<dbReference type="PROSITE" id="PS00178">
    <property type="entry name" value="AA_TRNA_LIGASE_I"/>
    <property type="match status" value="1"/>
</dbReference>
<dbReference type="InterPro" id="IPR036695">
    <property type="entry name" value="Arg-tRNA-synth_N_sf"/>
</dbReference>
<dbReference type="InterPro" id="IPR005148">
    <property type="entry name" value="Arg-tRNA-synth_N"/>
</dbReference>
<evidence type="ECO:0000259" key="11">
    <source>
        <dbReference type="SMART" id="SM00836"/>
    </source>
</evidence>
<dbReference type="Pfam" id="PF03485">
    <property type="entry name" value="Arg_tRNA_synt_N"/>
    <property type="match status" value="1"/>
</dbReference>
<dbReference type="InterPro" id="IPR008909">
    <property type="entry name" value="DALR_anticod-bd"/>
</dbReference>
<proteinExistence type="inferred from homology"/>
<evidence type="ECO:0000256" key="1">
    <source>
        <dbReference type="ARBA" id="ARBA00005594"/>
    </source>
</evidence>
<dbReference type="PRINTS" id="PR01038">
    <property type="entry name" value="TRNASYNTHARG"/>
</dbReference>
<dbReference type="Gene3D" id="3.30.1360.70">
    <property type="entry name" value="Arginyl tRNA synthetase N-terminal domain"/>
    <property type="match status" value="1"/>
</dbReference>
<evidence type="ECO:0000313" key="13">
    <source>
        <dbReference type="EMBL" id="HIT58174.1"/>
    </source>
</evidence>
<dbReference type="SUPFAM" id="SSF47323">
    <property type="entry name" value="Anticodon-binding domain of a subclass of class I aminoacyl-tRNA synthetases"/>
    <property type="match status" value="1"/>
</dbReference>
<comment type="subcellular location">
    <subcellularLocation>
        <location evidence="9">Cytoplasm</location>
    </subcellularLocation>
</comment>
<dbReference type="Gene3D" id="3.40.50.620">
    <property type="entry name" value="HUPs"/>
    <property type="match status" value="1"/>
</dbReference>
<evidence type="ECO:0000256" key="8">
    <source>
        <dbReference type="ARBA" id="ARBA00049339"/>
    </source>
</evidence>
<dbReference type="GO" id="GO:0004814">
    <property type="term" value="F:arginine-tRNA ligase activity"/>
    <property type="evidence" value="ECO:0007669"/>
    <property type="project" value="UniProtKB-UniRule"/>
</dbReference>
<dbReference type="GO" id="GO:0005524">
    <property type="term" value="F:ATP binding"/>
    <property type="evidence" value="ECO:0007669"/>
    <property type="project" value="UniProtKB-UniRule"/>
</dbReference>
<dbReference type="SMART" id="SM00836">
    <property type="entry name" value="DALR_1"/>
    <property type="match status" value="1"/>
</dbReference>
<evidence type="ECO:0000259" key="12">
    <source>
        <dbReference type="SMART" id="SM01016"/>
    </source>
</evidence>
<keyword evidence="7 9" id="KW-0030">Aminoacyl-tRNA synthetase</keyword>
<keyword evidence="3 9" id="KW-0436">Ligase</keyword>
<evidence type="ECO:0000256" key="7">
    <source>
        <dbReference type="ARBA" id="ARBA00023146"/>
    </source>
</evidence>
<dbReference type="SMART" id="SM01016">
    <property type="entry name" value="Arg_tRNA_synt_N"/>
    <property type="match status" value="1"/>
</dbReference>
<feature type="domain" description="DALR anticodon binding" evidence="11">
    <location>
        <begin position="469"/>
        <end position="585"/>
    </location>
</feature>
<dbReference type="InterPro" id="IPR014729">
    <property type="entry name" value="Rossmann-like_a/b/a_fold"/>
</dbReference>
<dbReference type="SUPFAM" id="SSF55190">
    <property type="entry name" value="Arginyl-tRNA synthetase (ArgRS), N-terminal 'additional' domain"/>
    <property type="match status" value="1"/>
</dbReference>
<organism evidence="13 14">
    <name type="scientific">Candidatus Faeciplasma pullistercoris</name>
    <dbReference type="NCBI Taxonomy" id="2840800"/>
    <lineage>
        <taxon>Bacteria</taxon>
        <taxon>Bacillati</taxon>
        <taxon>Bacillota</taxon>
        <taxon>Clostridia</taxon>
        <taxon>Eubacteriales</taxon>
        <taxon>Oscillospiraceae</taxon>
        <taxon>Oscillospiraceae incertae sedis</taxon>
        <taxon>Candidatus Faeciplasma</taxon>
    </lineage>
</organism>
<dbReference type="AlphaFoldDB" id="A0A9D1GSA4"/>
<keyword evidence="2 9" id="KW-0963">Cytoplasm</keyword>
<keyword evidence="6 9" id="KW-0648">Protein biosynthesis</keyword>
<dbReference type="SUPFAM" id="SSF52374">
    <property type="entry name" value="Nucleotidylyl transferase"/>
    <property type="match status" value="1"/>
</dbReference>
<evidence type="ECO:0000256" key="5">
    <source>
        <dbReference type="ARBA" id="ARBA00022840"/>
    </source>
</evidence>
<dbReference type="PANTHER" id="PTHR11956">
    <property type="entry name" value="ARGINYL-TRNA SYNTHETASE"/>
    <property type="match status" value="1"/>
</dbReference>
<protein>
    <recommendedName>
        <fullName evidence="9">Arginine--tRNA ligase</fullName>
        <ecNumber evidence="9">6.1.1.19</ecNumber>
    </recommendedName>
    <alternativeName>
        <fullName evidence="9">Arginyl-tRNA synthetase</fullName>
        <shortName evidence="9">ArgRS</shortName>
    </alternativeName>
</protein>
<dbReference type="PANTHER" id="PTHR11956:SF11">
    <property type="entry name" value="ARGININE--TRNA LIGASE, MITOCHONDRIAL-RELATED"/>
    <property type="match status" value="1"/>
</dbReference>
<name>A0A9D1GSA4_9FIRM</name>
<dbReference type="InterPro" id="IPR035684">
    <property type="entry name" value="ArgRS_core"/>
</dbReference>